<proteinExistence type="predicted"/>
<keyword evidence="3" id="KW-1185">Reference proteome</keyword>
<protein>
    <submittedName>
        <fullName evidence="2">Uncharacterized protein</fullName>
    </submittedName>
</protein>
<keyword evidence="1" id="KW-0472">Membrane</keyword>
<evidence type="ECO:0000313" key="3">
    <source>
        <dbReference type="Proteomes" id="UP000636505"/>
    </source>
</evidence>
<keyword evidence="1" id="KW-1133">Transmembrane helix</keyword>
<feature type="transmembrane region" description="Helical" evidence="1">
    <location>
        <begin position="82"/>
        <end position="101"/>
    </location>
</feature>
<keyword evidence="1" id="KW-0812">Transmembrane</keyword>
<dbReference type="Proteomes" id="UP000636505">
    <property type="component" value="Unassembled WGS sequence"/>
</dbReference>
<comment type="caution">
    <text evidence="2">The sequence shown here is derived from an EMBL/GenBank/DDBJ whole genome shotgun (WGS) entry which is preliminary data.</text>
</comment>
<sequence length="139" mass="15265">MRKISGLALIMIGLLHSLIALVMPGAIGFSDIWQEIVNVGVFDAVSVNSLRIWGYYWFLMTGFLVILYGFLCYWIENQLSQTLPLFVGLGLLAVAGFGIVLDIDTGCWLILVVAVNAIAASQRPHPSHKLGIESSEKRT</sequence>
<name>A0A8J7AHK1_9CYAN</name>
<evidence type="ECO:0000256" key="1">
    <source>
        <dbReference type="SAM" id="Phobius"/>
    </source>
</evidence>
<dbReference type="RefSeq" id="WP_193909654.1">
    <property type="nucleotide sequence ID" value="NZ_JADEXG010000047.1"/>
</dbReference>
<feature type="transmembrane region" description="Helical" evidence="1">
    <location>
        <begin position="54"/>
        <end position="75"/>
    </location>
</feature>
<organism evidence="2 3">
    <name type="scientific">Vasconcelosia minhoensis LEGE 07310</name>
    <dbReference type="NCBI Taxonomy" id="915328"/>
    <lineage>
        <taxon>Bacteria</taxon>
        <taxon>Bacillati</taxon>
        <taxon>Cyanobacteriota</taxon>
        <taxon>Cyanophyceae</taxon>
        <taxon>Nodosilineales</taxon>
        <taxon>Cymatolegaceae</taxon>
        <taxon>Vasconcelosia</taxon>
        <taxon>Vasconcelosia minhoensis</taxon>
    </lineage>
</organism>
<accession>A0A8J7AHK1</accession>
<gene>
    <name evidence="2" type="ORF">IQ241_17540</name>
</gene>
<dbReference type="AlphaFoldDB" id="A0A8J7AHK1"/>
<dbReference type="Pfam" id="PF20064">
    <property type="entry name" value="DUF6463"/>
    <property type="match status" value="1"/>
</dbReference>
<reference evidence="2" key="1">
    <citation type="submission" date="2020-10" db="EMBL/GenBank/DDBJ databases">
        <authorList>
            <person name="Castelo-Branco R."/>
            <person name="Eusebio N."/>
            <person name="Adriana R."/>
            <person name="Vieira A."/>
            <person name="Brugerolle De Fraissinette N."/>
            <person name="Rezende De Castro R."/>
            <person name="Schneider M.P."/>
            <person name="Vasconcelos V."/>
            <person name="Leao P.N."/>
        </authorList>
    </citation>
    <scope>NUCLEOTIDE SEQUENCE</scope>
    <source>
        <strain evidence="2">LEGE 07310</strain>
    </source>
</reference>
<dbReference type="EMBL" id="JADEXG010000047">
    <property type="protein sequence ID" value="MBE9079079.1"/>
    <property type="molecule type" value="Genomic_DNA"/>
</dbReference>
<evidence type="ECO:0000313" key="2">
    <source>
        <dbReference type="EMBL" id="MBE9079079.1"/>
    </source>
</evidence>
<dbReference type="InterPro" id="IPR045590">
    <property type="entry name" value="DUF6463"/>
</dbReference>